<proteinExistence type="predicted"/>
<dbReference type="RefSeq" id="XP_033523280.1">
    <property type="nucleotide sequence ID" value="XM_033671531.1"/>
</dbReference>
<dbReference type="EMBL" id="ML977507">
    <property type="protein sequence ID" value="KAF2128891.1"/>
    <property type="molecule type" value="Genomic_DNA"/>
</dbReference>
<gene>
    <name evidence="2" type="ORF">P153DRAFT_397112</name>
</gene>
<name>A0A6A6AER0_9PLEO</name>
<feature type="compositionally biased region" description="Low complexity" evidence="1">
    <location>
        <begin position="157"/>
        <end position="166"/>
    </location>
</feature>
<dbReference type="AlphaFoldDB" id="A0A6A6AER0"/>
<dbReference type="Proteomes" id="UP000799771">
    <property type="component" value="Unassembled WGS sequence"/>
</dbReference>
<keyword evidence="3" id="KW-1185">Reference proteome</keyword>
<accession>A0A6A6AER0</accession>
<reference evidence="2" key="1">
    <citation type="journal article" date="2020" name="Stud. Mycol.">
        <title>101 Dothideomycetes genomes: a test case for predicting lifestyles and emergence of pathogens.</title>
        <authorList>
            <person name="Haridas S."/>
            <person name="Albert R."/>
            <person name="Binder M."/>
            <person name="Bloem J."/>
            <person name="Labutti K."/>
            <person name="Salamov A."/>
            <person name="Andreopoulos B."/>
            <person name="Baker S."/>
            <person name="Barry K."/>
            <person name="Bills G."/>
            <person name="Bluhm B."/>
            <person name="Cannon C."/>
            <person name="Castanera R."/>
            <person name="Culley D."/>
            <person name="Daum C."/>
            <person name="Ezra D."/>
            <person name="Gonzalez J."/>
            <person name="Henrissat B."/>
            <person name="Kuo A."/>
            <person name="Liang C."/>
            <person name="Lipzen A."/>
            <person name="Lutzoni F."/>
            <person name="Magnuson J."/>
            <person name="Mondo S."/>
            <person name="Nolan M."/>
            <person name="Ohm R."/>
            <person name="Pangilinan J."/>
            <person name="Park H.-J."/>
            <person name="Ramirez L."/>
            <person name="Alfaro M."/>
            <person name="Sun H."/>
            <person name="Tritt A."/>
            <person name="Yoshinaga Y."/>
            <person name="Zwiers L.-H."/>
            <person name="Turgeon B."/>
            <person name="Goodwin S."/>
            <person name="Spatafora J."/>
            <person name="Crous P."/>
            <person name="Grigoriev I."/>
        </authorList>
    </citation>
    <scope>NUCLEOTIDE SEQUENCE</scope>
    <source>
        <strain evidence="2">CBS 119687</strain>
    </source>
</reference>
<evidence type="ECO:0000256" key="1">
    <source>
        <dbReference type="SAM" id="MobiDB-lite"/>
    </source>
</evidence>
<feature type="region of interest" description="Disordered" evidence="1">
    <location>
        <begin position="126"/>
        <end position="181"/>
    </location>
</feature>
<dbReference type="GeneID" id="54411963"/>
<protein>
    <submittedName>
        <fullName evidence="2">Uncharacterized protein</fullName>
    </submittedName>
</protein>
<evidence type="ECO:0000313" key="2">
    <source>
        <dbReference type="EMBL" id="KAF2128891.1"/>
    </source>
</evidence>
<evidence type="ECO:0000313" key="3">
    <source>
        <dbReference type="Proteomes" id="UP000799771"/>
    </source>
</evidence>
<sequence length="181" mass="19573">MHNPTTLPPDVAEARKTRINEDLILCFARVKGPTPSSAQGIGLYTHIAGPHRKAQPTAADPEFLPIGGPRRIGRECGLEAETSAEIKNLWDEVQRVVGEEEGGVKAGMGVRELGRRYGALEVPAGEGEVRRSDMEGGPTHSTMRGDVAMGDLAEKATPTTTTTTKTGNMYEASRDPRRRRL</sequence>
<organism evidence="2 3">
    <name type="scientific">Dothidotthia symphoricarpi CBS 119687</name>
    <dbReference type="NCBI Taxonomy" id="1392245"/>
    <lineage>
        <taxon>Eukaryota</taxon>
        <taxon>Fungi</taxon>
        <taxon>Dikarya</taxon>
        <taxon>Ascomycota</taxon>
        <taxon>Pezizomycotina</taxon>
        <taxon>Dothideomycetes</taxon>
        <taxon>Pleosporomycetidae</taxon>
        <taxon>Pleosporales</taxon>
        <taxon>Dothidotthiaceae</taxon>
        <taxon>Dothidotthia</taxon>
    </lineage>
</organism>
<dbReference type="OrthoDB" id="3693506at2759"/>